<evidence type="ECO:0000256" key="12">
    <source>
        <dbReference type="SAM" id="Phobius"/>
    </source>
</evidence>
<dbReference type="EMBL" id="JAFJMO010000014">
    <property type="protein sequence ID" value="KAJ8256767.1"/>
    <property type="molecule type" value="Genomic_DNA"/>
</dbReference>
<dbReference type="Gene3D" id="2.60.40.10">
    <property type="entry name" value="Immunoglobulins"/>
    <property type="match status" value="2"/>
</dbReference>
<protein>
    <recommendedName>
        <fullName evidence="14">Ig-like domain-containing protein</fullName>
    </recommendedName>
</protein>
<keyword evidence="10" id="KW-0393">Immunoglobulin domain</keyword>
<dbReference type="GO" id="GO:0071222">
    <property type="term" value="P:cellular response to lipopolysaccharide"/>
    <property type="evidence" value="ECO:0007669"/>
    <property type="project" value="TreeGrafter"/>
</dbReference>
<evidence type="ECO:0000313" key="15">
    <source>
        <dbReference type="EMBL" id="KAJ8256767.1"/>
    </source>
</evidence>
<evidence type="ECO:0000256" key="6">
    <source>
        <dbReference type="ARBA" id="ARBA00023136"/>
    </source>
</evidence>
<evidence type="ECO:0000256" key="1">
    <source>
        <dbReference type="ARBA" id="ARBA00004251"/>
    </source>
</evidence>
<dbReference type="InterPro" id="IPR013783">
    <property type="entry name" value="Ig-like_fold"/>
</dbReference>
<keyword evidence="2" id="KW-1003">Cell membrane</keyword>
<evidence type="ECO:0000256" key="11">
    <source>
        <dbReference type="SAM" id="MobiDB-lite"/>
    </source>
</evidence>
<keyword evidence="4 13" id="KW-0732">Signal</keyword>
<dbReference type="AlphaFoldDB" id="A0A9Q1D3G9"/>
<keyword evidence="3 12" id="KW-0812">Transmembrane</keyword>
<dbReference type="Pfam" id="PF22705">
    <property type="entry name" value="C2-set_3"/>
    <property type="match status" value="1"/>
</dbReference>
<keyword evidence="6 12" id="KW-0472">Membrane</keyword>
<dbReference type="GO" id="GO:0042102">
    <property type="term" value="P:positive regulation of T cell proliferation"/>
    <property type="evidence" value="ECO:0007669"/>
    <property type="project" value="TreeGrafter"/>
</dbReference>
<comment type="subcellular location">
    <subcellularLocation>
        <location evidence="1">Cell membrane</location>
        <topology evidence="1">Single-pass type I membrane protein</topology>
    </subcellularLocation>
</comment>
<comment type="caution">
    <text evidence="15">The sequence shown here is derived from an EMBL/GenBank/DDBJ whole genome shotgun (WGS) entry which is preliminary data.</text>
</comment>
<feature type="chain" id="PRO_5040260677" description="Ig-like domain-containing protein" evidence="13">
    <location>
        <begin position="23"/>
        <end position="287"/>
    </location>
</feature>
<dbReference type="Proteomes" id="UP001152803">
    <property type="component" value="Unassembled WGS sequence"/>
</dbReference>
<dbReference type="InterPro" id="IPR003599">
    <property type="entry name" value="Ig_sub"/>
</dbReference>
<feature type="domain" description="Ig-like" evidence="14">
    <location>
        <begin position="134"/>
        <end position="225"/>
    </location>
</feature>
<keyword evidence="7" id="KW-1015">Disulfide bond</keyword>
<evidence type="ECO:0000256" key="7">
    <source>
        <dbReference type="ARBA" id="ARBA00023157"/>
    </source>
</evidence>
<organism evidence="15 16">
    <name type="scientific">Conger conger</name>
    <name type="common">Conger eel</name>
    <name type="synonym">Muraena conger</name>
    <dbReference type="NCBI Taxonomy" id="82655"/>
    <lineage>
        <taxon>Eukaryota</taxon>
        <taxon>Metazoa</taxon>
        <taxon>Chordata</taxon>
        <taxon>Craniata</taxon>
        <taxon>Vertebrata</taxon>
        <taxon>Euteleostomi</taxon>
        <taxon>Actinopterygii</taxon>
        <taxon>Neopterygii</taxon>
        <taxon>Teleostei</taxon>
        <taxon>Anguilliformes</taxon>
        <taxon>Congridae</taxon>
        <taxon>Conger</taxon>
    </lineage>
</organism>
<dbReference type="OrthoDB" id="9904387at2759"/>
<dbReference type="SUPFAM" id="SSF48726">
    <property type="entry name" value="Immunoglobulin"/>
    <property type="match status" value="2"/>
</dbReference>
<dbReference type="GO" id="GO:0009897">
    <property type="term" value="C:external side of plasma membrane"/>
    <property type="evidence" value="ECO:0007669"/>
    <property type="project" value="TreeGrafter"/>
</dbReference>
<dbReference type="GO" id="GO:0042130">
    <property type="term" value="P:negative regulation of T cell proliferation"/>
    <property type="evidence" value="ECO:0007669"/>
    <property type="project" value="TreeGrafter"/>
</dbReference>
<evidence type="ECO:0000256" key="3">
    <source>
        <dbReference type="ARBA" id="ARBA00022692"/>
    </source>
</evidence>
<evidence type="ECO:0000256" key="4">
    <source>
        <dbReference type="ARBA" id="ARBA00022729"/>
    </source>
</evidence>
<evidence type="ECO:0000256" key="8">
    <source>
        <dbReference type="ARBA" id="ARBA00023170"/>
    </source>
</evidence>
<keyword evidence="9" id="KW-0325">Glycoprotein</keyword>
<evidence type="ECO:0000256" key="13">
    <source>
        <dbReference type="SAM" id="SignalP"/>
    </source>
</evidence>
<dbReference type="GO" id="GO:0007166">
    <property type="term" value="P:cell surface receptor signaling pathway"/>
    <property type="evidence" value="ECO:0007669"/>
    <property type="project" value="TreeGrafter"/>
</dbReference>
<reference evidence="15" key="1">
    <citation type="journal article" date="2023" name="Science">
        <title>Genome structures resolve the early diversification of teleost fishes.</title>
        <authorList>
            <person name="Parey E."/>
            <person name="Louis A."/>
            <person name="Montfort J."/>
            <person name="Bouchez O."/>
            <person name="Roques C."/>
            <person name="Iampietro C."/>
            <person name="Lluch J."/>
            <person name="Castinel A."/>
            <person name="Donnadieu C."/>
            <person name="Desvignes T."/>
            <person name="Floi Bucao C."/>
            <person name="Jouanno E."/>
            <person name="Wen M."/>
            <person name="Mejri S."/>
            <person name="Dirks R."/>
            <person name="Jansen H."/>
            <person name="Henkel C."/>
            <person name="Chen W.J."/>
            <person name="Zahm M."/>
            <person name="Cabau C."/>
            <person name="Klopp C."/>
            <person name="Thompson A.W."/>
            <person name="Robinson-Rechavi M."/>
            <person name="Braasch I."/>
            <person name="Lecointre G."/>
            <person name="Bobe J."/>
            <person name="Postlethwait J.H."/>
            <person name="Berthelot C."/>
            <person name="Roest Crollius H."/>
            <person name="Guiguen Y."/>
        </authorList>
    </citation>
    <scope>NUCLEOTIDE SEQUENCE</scope>
    <source>
        <strain evidence="15">Concon-B</strain>
    </source>
</reference>
<dbReference type="InterPro" id="IPR051713">
    <property type="entry name" value="T-cell_Activation_Regulation"/>
</dbReference>
<dbReference type="PANTHER" id="PTHR25466">
    <property type="entry name" value="T-LYMPHOCYTE ACTIVATION ANTIGEN"/>
    <property type="match status" value="1"/>
</dbReference>
<evidence type="ECO:0000256" key="9">
    <source>
        <dbReference type="ARBA" id="ARBA00023180"/>
    </source>
</evidence>
<evidence type="ECO:0000256" key="5">
    <source>
        <dbReference type="ARBA" id="ARBA00022989"/>
    </source>
</evidence>
<sequence>MACRLSLVMCATFCCLICRSMSYYSQNTTQEVQAEVGGRVRLPCNHRIQGNVTLIYMQRTHPLAFVNGYHHRNDVKQNKMFINRTVLGPSMAWVDLLDVRVNDEGVYHCVLVDGTTITKTLTLYLKVRANYSAPVVTVTHSNKSVCGGSCLVTCSSSGGYPNTNVTWTFQPQTAGTQGMELSRISEQNNVTGLYTVSSSIFINCSQLLNITCTVGGVVSQQEEICNISANDSFDWVVITATAVTATMFTLVLVILVKRLKACPTTDPPDEETGIEGISPGTPLAGDR</sequence>
<evidence type="ECO:0000259" key="14">
    <source>
        <dbReference type="PROSITE" id="PS50835"/>
    </source>
</evidence>
<dbReference type="InterPro" id="IPR053896">
    <property type="entry name" value="BTN3A2-like_Ig-C"/>
</dbReference>
<feature type="signal peptide" evidence="13">
    <location>
        <begin position="1"/>
        <end position="22"/>
    </location>
</feature>
<name>A0A9Q1D3G9_CONCO</name>
<feature type="transmembrane region" description="Helical" evidence="12">
    <location>
        <begin position="235"/>
        <end position="256"/>
    </location>
</feature>
<dbReference type="PROSITE" id="PS50835">
    <property type="entry name" value="IG_LIKE"/>
    <property type="match status" value="1"/>
</dbReference>
<evidence type="ECO:0000313" key="16">
    <source>
        <dbReference type="Proteomes" id="UP001152803"/>
    </source>
</evidence>
<feature type="region of interest" description="Disordered" evidence="11">
    <location>
        <begin position="265"/>
        <end position="287"/>
    </location>
</feature>
<evidence type="ECO:0000256" key="10">
    <source>
        <dbReference type="ARBA" id="ARBA00023319"/>
    </source>
</evidence>
<dbReference type="PANTHER" id="PTHR25466:SF2">
    <property type="entry name" value="T-LYMPHOCYTE ACTIVATION ANTIGEN CD86"/>
    <property type="match status" value="1"/>
</dbReference>
<dbReference type="InterPro" id="IPR036179">
    <property type="entry name" value="Ig-like_dom_sf"/>
</dbReference>
<dbReference type="GO" id="GO:0006955">
    <property type="term" value="P:immune response"/>
    <property type="evidence" value="ECO:0007669"/>
    <property type="project" value="TreeGrafter"/>
</dbReference>
<dbReference type="SMART" id="SM00409">
    <property type="entry name" value="IG"/>
    <property type="match status" value="1"/>
</dbReference>
<keyword evidence="5 12" id="KW-1133">Transmembrane helix</keyword>
<dbReference type="InterPro" id="IPR007110">
    <property type="entry name" value="Ig-like_dom"/>
</dbReference>
<proteinExistence type="predicted"/>
<gene>
    <name evidence="15" type="ORF">COCON_G00189190</name>
</gene>
<keyword evidence="16" id="KW-1185">Reference proteome</keyword>
<dbReference type="GO" id="GO:0031295">
    <property type="term" value="P:T cell costimulation"/>
    <property type="evidence" value="ECO:0007669"/>
    <property type="project" value="TreeGrafter"/>
</dbReference>
<keyword evidence="8" id="KW-0675">Receptor</keyword>
<accession>A0A9Q1D3G9</accession>
<evidence type="ECO:0000256" key="2">
    <source>
        <dbReference type="ARBA" id="ARBA00022475"/>
    </source>
</evidence>